<dbReference type="Proteomes" id="UP001372338">
    <property type="component" value="Unassembled WGS sequence"/>
</dbReference>
<accession>A0AAN9HNZ7</accession>
<keyword evidence="2" id="KW-1185">Reference proteome</keyword>
<protein>
    <submittedName>
        <fullName evidence="1">Uncharacterized protein</fullName>
    </submittedName>
</protein>
<dbReference type="EMBL" id="JAYWIO010000008">
    <property type="protein sequence ID" value="KAK7243676.1"/>
    <property type="molecule type" value="Genomic_DNA"/>
</dbReference>
<dbReference type="AlphaFoldDB" id="A0AAN9HNZ7"/>
<reference evidence="1 2" key="1">
    <citation type="submission" date="2024-01" db="EMBL/GenBank/DDBJ databases">
        <title>The genomes of 5 underutilized Papilionoideae crops provide insights into root nodulation and disease resistanc.</title>
        <authorList>
            <person name="Yuan L."/>
        </authorList>
    </citation>
    <scope>NUCLEOTIDE SEQUENCE [LARGE SCALE GENOMIC DNA]</scope>
    <source>
        <strain evidence="1">ZHUSHIDOU_FW_LH</strain>
        <tissue evidence="1">Leaf</tissue>
    </source>
</reference>
<evidence type="ECO:0000313" key="1">
    <source>
        <dbReference type="EMBL" id="KAK7243676.1"/>
    </source>
</evidence>
<gene>
    <name evidence="1" type="ORF">RIF29_38486</name>
</gene>
<name>A0AAN9HNZ7_CROPI</name>
<evidence type="ECO:0000313" key="2">
    <source>
        <dbReference type="Proteomes" id="UP001372338"/>
    </source>
</evidence>
<comment type="caution">
    <text evidence="1">The sequence shown here is derived from an EMBL/GenBank/DDBJ whole genome shotgun (WGS) entry which is preliminary data.</text>
</comment>
<proteinExistence type="predicted"/>
<sequence>MVVVVNRSVKVIENVKSKVEKMLVLAIQVGNEGKCEGNSLLASIAQKKEENESPYETQKGDTERDLDLSICSIFDFTYPSKYLYGLHNISALWAFES</sequence>
<organism evidence="1 2">
    <name type="scientific">Crotalaria pallida</name>
    <name type="common">Smooth rattlebox</name>
    <name type="synonym">Crotalaria striata</name>
    <dbReference type="NCBI Taxonomy" id="3830"/>
    <lineage>
        <taxon>Eukaryota</taxon>
        <taxon>Viridiplantae</taxon>
        <taxon>Streptophyta</taxon>
        <taxon>Embryophyta</taxon>
        <taxon>Tracheophyta</taxon>
        <taxon>Spermatophyta</taxon>
        <taxon>Magnoliopsida</taxon>
        <taxon>eudicotyledons</taxon>
        <taxon>Gunneridae</taxon>
        <taxon>Pentapetalae</taxon>
        <taxon>rosids</taxon>
        <taxon>fabids</taxon>
        <taxon>Fabales</taxon>
        <taxon>Fabaceae</taxon>
        <taxon>Papilionoideae</taxon>
        <taxon>50 kb inversion clade</taxon>
        <taxon>genistoids sensu lato</taxon>
        <taxon>core genistoids</taxon>
        <taxon>Crotalarieae</taxon>
        <taxon>Crotalaria</taxon>
    </lineage>
</organism>